<dbReference type="InterPro" id="IPR000994">
    <property type="entry name" value="Pept_M24"/>
</dbReference>
<dbReference type="PANTHER" id="PTHR46112:SF2">
    <property type="entry name" value="XAA-PRO AMINOPEPTIDASE P-RELATED"/>
    <property type="match status" value="1"/>
</dbReference>
<dbReference type="Gene3D" id="3.90.230.10">
    <property type="entry name" value="Creatinase/methionine aminopeptidase superfamily"/>
    <property type="match status" value="1"/>
</dbReference>
<dbReference type="InterPro" id="IPR050659">
    <property type="entry name" value="Peptidase_M24B"/>
</dbReference>
<dbReference type="SUPFAM" id="SSF55920">
    <property type="entry name" value="Creatinase/aminopeptidase"/>
    <property type="match status" value="1"/>
</dbReference>
<dbReference type="STRING" id="1121409.SAMN02745124_00365"/>
<name>A0A1M5SI52_9BACT</name>
<evidence type="ECO:0000313" key="4">
    <source>
        <dbReference type="Proteomes" id="UP000184139"/>
    </source>
</evidence>
<dbReference type="InterPro" id="IPR000587">
    <property type="entry name" value="Creatinase_N"/>
</dbReference>
<dbReference type="InterPro" id="IPR029149">
    <property type="entry name" value="Creatin/AminoP/Spt16_N"/>
</dbReference>
<dbReference type="Pfam" id="PF01321">
    <property type="entry name" value="Creatinase_N"/>
    <property type="match status" value="1"/>
</dbReference>
<dbReference type="Gene3D" id="3.40.350.10">
    <property type="entry name" value="Creatinase/prolidase N-terminal domain"/>
    <property type="match status" value="1"/>
</dbReference>
<dbReference type="Pfam" id="PF00557">
    <property type="entry name" value="Peptidase_M24"/>
    <property type="match status" value="1"/>
</dbReference>
<proteinExistence type="predicted"/>
<reference evidence="3 4" key="1">
    <citation type="submission" date="2016-11" db="EMBL/GenBank/DDBJ databases">
        <authorList>
            <person name="Jaros S."/>
            <person name="Januszkiewicz K."/>
            <person name="Wedrychowicz H."/>
        </authorList>
    </citation>
    <scope>NUCLEOTIDE SEQUENCE [LARGE SCALE GENOMIC DNA]</scope>
    <source>
        <strain evidence="3 4">DSM 9705</strain>
    </source>
</reference>
<feature type="domain" description="Peptidase M24" evidence="1">
    <location>
        <begin position="164"/>
        <end position="373"/>
    </location>
</feature>
<feature type="domain" description="Creatinase N-terminal" evidence="2">
    <location>
        <begin position="12"/>
        <end position="157"/>
    </location>
</feature>
<dbReference type="InterPro" id="IPR036005">
    <property type="entry name" value="Creatinase/aminopeptidase-like"/>
</dbReference>
<dbReference type="CDD" id="cd01066">
    <property type="entry name" value="APP_MetAP"/>
    <property type="match status" value="1"/>
</dbReference>
<dbReference type="AlphaFoldDB" id="A0A1M5SI52"/>
<dbReference type="PANTHER" id="PTHR46112">
    <property type="entry name" value="AMINOPEPTIDASE"/>
    <property type="match status" value="1"/>
</dbReference>
<evidence type="ECO:0000313" key="3">
    <source>
        <dbReference type="EMBL" id="SHH38169.1"/>
    </source>
</evidence>
<evidence type="ECO:0000259" key="2">
    <source>
        <dbReference type="Pfam" id="PF01321"/>
    </source>
</evidence>
<protein>
    <submittedName>
        <fullName evidence="3">Xaa-Pro dipeptidase</fullName>
    </submittedName>
</protein>
<keyword evidence="4" id="KW-1185">Reference proteome</keyword>
<accession>A0A1M5SI52</accession>
<dbReference type="RefSeq" id="WP_073373100.1">
    <property type="nucleotide sequence ID" value="NZ_FQXS01000001.1"/>
</dbReference>
<organism evidence="3 4">
    <name type="scientific">Desulfofustis glycolicus DSM 9705</name>
    <dbReference type="NCBI Taxonomy" id="1121409"/>
    <lineage>
        <taxon>Bacteria</taxon>
        <taxon>Pseudomonadati</taxon>
        <taxon>Thermodesulfobacteriota</taxon>
        <taxon>Desulfobulbia</taxon>
        <taxon>Desulfobulbales</taxon>
        <taxon>Desulfocapsaceae</taxon>
        <taxon>Desulfofustis</taxon>
    </lineage>
</organism>
<sequence length="391" mass="44266">MTLFKEIEYRQRIDLARERMSEAAIEVLVVSDPANMNYLTGYDGWSFYTPQCLVLAIDEATPLWIGRGMDAAGARHTTFLPEERVIGYPDRYVHSPHCHPLNFVGDVIRERGWGARSIGVEMDAYYFTARSFAELQNSLPDARFVTADLLVNWIRLIKSEAEIELMRQAGQIANRVMTTAIERLEPGVRECDVVADVYRAQMSGTPEYGGDYPAIVPMMPTGEKTSAPHLTWTDEPYRSEQMVNLELAACRHRYHCPIARTAYLGKRPPAPLVELAEHTVEGLNLTLAAIRPGLRAEEVELVWRNHIAKAGLEKESRIGYSMGLNYPPDWGEHTVSLRPGDKTILQPNMTFHMILGMWMDTYGFECSESFRVTDKGCETFADVPRKLFVKG</sequence>
<dbReference type="SUPFAM" id="SSF53092">
    <property type="entry name" value="Creatinase/prolidase N-terminal domain"/>
    <property type="match status" value="1"/>
</dbReference>
<dbReference type="Proteomes" id="UP000184139">
    <property type="component" value="Unassembled WGS sequence"/>
</dbReference>
<evidence type="ECO:0000259" key="1">
    <source>
        <dbReference type="Pfam" id="PF00557"/>
    </source>
</evidence>
<gene>
    <name evidence="3" type="ORF">SAMN02745124_00365</name>
</gene>
<dbReference type="EMBL" id="FQXS01000001">
    <property type="protein sequence ID" value="SHH38169.1"/>
    <property type="molecule type" value="Genomic_DNA"/>
</dbReference>